<name>A0A9X3XQ95_9CLOT</name>
<gene>
    <name evidence="7" type="ORF">NE398_14025</name>
</gene>
<dbReference type="GO" id="GO:0032259">
    <property type="term" value="P:methylation"/>
    <property type="evidence" value="ECO:0007669"/>
    <property type="project" value="UniProtKB-KW"/>
</dbReference>
<dbReference type="Gene3D" id="3.40.50.150">
    <property type="entry name" value="Vaccinia Virus protein VP39"/>
    <property type="match status" value="1"/>
</dbReference>
<dbReference type="AlphaFoldDB" id="A0A9X3XQ95"/>
<reference evidence="7" key="1">
    <citation type="submission" date="2022-05" db="EMBL/GenBank/DDBJ databases">
        <title>Draft genome sequence of Clostridium tertium strain CP3 isolated from Peru.</title>
        <authorList>
            <person name="Hurtado R."/>
            <person name="Lima L."/>
            <person name="Sousa T."/>
            <person name="Jaiswal A.K."/>
            <person name="Tiwari S."/>
            <person name="Maturrano L."/>
            <person name="Brenig B."/>
            <person name="Azevedo V."/>
        </authorList>
    </citation>
    <scope>NUCLEOTIDE SEQUENCE</scope>
    <source>
        <strain evidence="7">CP3</strain>
    </source>
</reference>
<comment type="caution">
    <text evidence="7">The sequence shown here is derived from an EMBL/GenBank/DDBJ whole genome shotgun (WGS) entry which is preliminary data.</text>
</comment>
<dbReference type="PANTHER" id="PTHR33841:SF1">
    <property type="entry name" value="DNA METHYLTRANSFERASE A"/>
    <property type="match status" value="1"/>
</dbReference>
<dbReference type="GO" id="GO:0003677">
    <property type="term" value="F:DNA binding"/>
    <property type="evidence" value="ECO:0007669"/>
    <property type="project" value="InterPro"/>
</dbReference>
<evidence type="ECO:0000313" key="7">
    <source>
        <dbReference type="EMBL" id="MDC4241272.1"/>
    </source>
</evidence>
<evidence type="ECO:0000256" key="4">
    <source>
        <dbReference type="ARBA" id="ARBA00047942"/>
    </source>
</evidence>
<dbReference type="PRINTS" id="PR00507">
    <property type="entry name" value="N12N6MTFRASE"/>
</dbReference>
<feature type="domain" description="DNA methylase adenine-specific" evidence="6">
    <location>
        <begin position="19"/>
        <end position="231"/>
    </location>
</feature>
<protein>
    <recommendedName>
        <fullName evidence="1">site-specific DNA-methyltransferase (adenine-specific)</fullName>
        <ecNumber evidence="1">2.1.1.72</ecNumber>
    </recommendedName>
</protein>
<evidence type="ECO:0000259" key="6">
    <source>
        <dbReference type="Pfam" id="PF02384"/>
    </source>
</evidence>
<dbReference type="GO" id="GO:0008170">
    <property type="term" value="F:N-methyltransferase activity"/>
    <property type="evidence" value="ECO:0007669"/>
    <property type="project" value="InterPro"/>
</dbReference>
<dbReference type="InterPro" id="IPR029063">
    <property type="entry name" value="SAM-dependent_MTases_sf"/>
</dbReference>
<organism evidence="7 8">
    <name type="scientific">Clostridium tertium</name>
    <dbReference type="NCBI Taxonomy" id="1559"/>
    <lineage>
        <taxon>Bacteria</taxon>
        <taxon>Bacillati</taxon>
        <taxon>Bacillota</taxon>
        <taxon>Clostridia</taxon>
        <taxon>Eubacteriales</taxon>
        <taxon>Clostridiaceae</taxon>
        <taxon>Clostridium</taxon>
    </lineage>
</organism>
<dbReference type="InterPro" id="IPR050953">
    <property type="entry name" value="N4_N6_ade-DNA_methylase"/>
</dbReference>
<keyword evidence="8" id="KW-1185">Reference proteome</keyword>
<evidence type="ECO:0000256" key="2">
    <source>
        <dbReference type="ARBA" id="ARBA00022603"/>
    </source>
</evidence>
<keyword evidence="2" id="KW-0489">Methyltransferase</keyword>
<dbReference type="GO" id="GO:0009007">
    <property type="term" value="F:site-specific DNA-methyltransferase (adenine-specific) activity"/>
    <property type="evidence" value="ECO:0007669"/>
    <property type="project" value="UniProtKB-EC"/>
</dbReference>
<dbReference type="InterPro" id="IPR003356">
    <property type="entry name" value="DNA_methylase_A-5"/>
</dbReference>
<dbReference type="RefSeq" id="WP_097034398.1">
    <property type="nucleotide sequence ID" value="NZ_CAXSLY010000017.1"/>
</dbReference>
<dbReference type="SUPFAM" id="SSF53335">
    <property type="entry name" value="S-adenosyl-L-methionine-dependent methyltransferases"/>
    <property type="match status" value="1"/>
</dbReference>
<feature type="coiled-coil region" evidence="5">
    <location>
        <begin position="449"/>
        <end position="476"/>
    </location>
</feature>
<keyword evidence="3" id="KW-0808">Transferase</keyword>
<evidence type="ECO:0000256" key="1">
    <source>
        <dbReference type="ARBA" id="ARBA00011900"/>
    </source>
</evidence>
<keyword evidence="5" id="KW-0175">Coiled coil</keyword>
<dbReference type="EC" id="2.1.1.72" evidence="1"/>
<dbReference type="Pfam" id="PF02384">
    <property type="entry name" value="N6_Mtase"/>
    <property type="match status" value="1"/>
</dbReference>
<proteinExistence type="predicted"/>
<comment type="catalytic activity">
    <reaction evidence="4">
        <text>a 2'-deoxyadenosine in DNA + S-adenosyl-L-methionine = an N(6)-methyl-2'-deoxyadenosine in DNA + S-adenosyl-L-homocysteine + H(+)</text>
        <dbReference type="Rhea" id="RHEA:15197"/>
        <dbReference type="Rhea" id="RHEA-COMP:12418"/>
        <dbReference type="Rhea" id="RHEA-COMP:12419"/>
        <dbReference type="ChEBI" id="CHEBI:15378"/>
        <dbReference type="ChEBI" id="CHEBI:57856"/>
        <dbReference type="ChEBI" id="CHEBI:59789"/>
        <dbReference type="ChEBI" id="CHEBI:90615"/>
        <dbReference type="ChEBI" id="CHEBI:90616"/>
        <dbReference type="EC" id="2.1.1.72"/>
    </reaction>
</comment>
<evidence type="ECO:0000313" key="8">
    <source>
        <dbReference type="Proteomes" id="UP001141183"/>
    </source>
</evidence>
<dbReference type="PANTHER" id="PTHR33841">
    <property type="entry name" value="DNA METHYLTRANSFERASE YEEA-RELATED"/>
    <property type="match status" value="1"/>
</dbReference>
<evidence type="ECO:0000256" key="3">
    <source>
        <dbReference type="ARBA" id="ARBA00022679"/>
    </source>
</evidence>
<accession>A0A9X3XQ95</accession>
<sequence>MGRKEKVLREKIINDLSIDKRQIGYYSTPSFICDYITMKVMEVNNNGKSVLDPCCGREEMLNPFNKFNIETYGIDIIKYKEEYNCNFKNTDFIKYYYEFVSANNQIKNLNYDYYVLNPPYNCHEVQYIRDNKKELKKHFNDVGVHNMYGLFISAVIDLAKDGAVIGIITHDSFLTSKSYQGLRKKILNTCSIHEITMCPTDLFFEQGAEVRTSIVILQKGLSYQENVIINNRCRSIEELINILDSSNNNLYNLNDIVLNNKMDNSEFIIECPEKVKSLFTLNRLGEQFKCITGISTGNDKLYLSKEMNDPYTVPFYKNPGKDKYYTNKIMYINKDFINISKSIPNFIVRNKELLYKSGIICSSMGVQFTACKLPKESTFGVNTCIICDDKDAFWLLAYLNSTLVTYLVRGVLNRSNMITSGYVSRIPLLNFDNEAKEKLSYLGCSVYDKVKNEEDINEILNEIDEIVNDTANLSNDTIVYINKFKIDLIKRT</sequence>
<dbReference type="EMBL" id="JAMRYU010000014">
    <property type="protein sequence ID" value="MDC4241272.1"/>
    <property type="molecule type" value="Genomic_DNA"/>
</dbReference>
<dbReference type="Proteomes" id="UP001141183">
    <property type="component" value="Unassembled WGS sequence"/>
</dbReference>
<evidence type="ECO:0000256" key="5">
    <source>
        <dbReference type="SAM" id="Coils"/>
    </source>
</evidence>